<gene>
    <name evidence="1" type="ORF">I4F81_010222</name>
</gene>
<evidence type="ECO:0000313" key="2">
    <source>
        <dbReference type="Proteomes" id="UP000798662"/>
    </source>
</evidence>
<dbReference type="EMBL" id="CM020620">
    <property type="protein sequence ID" value="KAK1867719.1"/>
    <property type="molecule type" value="Genomic_DNA"/>
</dbReference>
<keyword evidence="2" id="KW-1185">Reference proteome</keyword>
<organism evidence="1 2">
    <name type="scientific">Pyropia yezoensis</name>
    <name type="common">Susabi-nori</name>
    <name type="synonym">Porphyra yezoensis</name>
    <dbReference type="NCBI Taxonomy" id="2788"/>
    <lineage>
        <taxon>Eukaryota</taxon>
        <taxon>Rhodophyta</taxon>
        <taxon>Bangiophyceae</taxon>
        <taxon>Bangiales</taxon>
        <taxon>Bangiaceae</taxon>
        <taxon>Pyropia</taxon>
    </lineage>
</organism>
<name>A0ACC3CC11_PYRYE</name>
<dbReference type="Proteomes" id="UP000798662">
    <property type="component" value="Chromosome 3"/>
</dbReference>
<protein>
    <submittedName>
        <fullName evidence="1">Uncharacterized protein</fullName>
    </submittedName>
</protein>
<comment type="caution">
    <text evidence="1">The sequence shown here is derived from an EMBL/GenBank/DDBJ whole genome shotgun (WGS) entry which is preliminary data.</text>
</comment>
<reference evidence="1" key="1">
    <citation type="submission" date="2019-11" db="EMBL/GenBank/DDBJ databases">
        <title>Nori genome reveals adaptations in red seaweeds to the harsh intertidal environment.</title>
        <authorList>
            <person name="Wang D."/>
            <person name="Mao Y."/>
        </authorList>
    </citation>
    <scope>NUCLEOTIDE SEQUENCE</scope>
    <source>
        <tissue evidence="1">Gametophyte</tissue>
    </source>
</reference>
<sequence>MGRQVAAAAVAAVGRAFIERAAAPATRARALAVTMTGRGAKRRGRGHLLPSAVSPRRAALGRRAAGENFPDGCGAAALTLPDRACARPPNTRRYTRLAWRLAAGHIRGAPEPFPTVPPCLPRRLLPTIIAAFPPLLPFFLAINSSHPALPPAIPSTPPLRSSHPR</sequence>
<accession>A0ACC3CC11</accession>
<evidence type="ECO:0000313" key="1">
    <source>
        <dbReference type="EMBL" id="KAK1867719.1"/>
    </source>
</evidence>
<proteinExistence type="predicted"/>